<dbReference type="InterPro" id="IPR003593">
    <property type="entry name" value="AAA+_ATPase"/>
</dbReference>
<dbReference type="InterPro" id="IPR025662">
    <property type="entry name" value="Sigma_54_int_dom_ATP-bd_1"/>
</dbReference>
<dbReference type="GO" id="GO:0005524">
    <property type="term" value="F:ATP binding"/>
    <property type="evidence" value="ECO:0007669"/>
    <property type="project" value="UniProtKB-KW"/>
</dbReference>
<dbReference type="Pfam" id="PF13426">
    <property type="entry name" value="PAS_9"/>
    <property type="match status" value="1"/>
</dbReference>
<reference evidence="9 10" key="1">
    <citation type="submission" date="2019-08" db="EMBL/GenBank/DDBJ databases">
        <title>In-depth cultivation of the pig gut microbiome towards novel bacterial diversity and tailored functional studies.</title>
        <authorList>
            <person name="Wylensek D."/>
            <person name="Hitch T.C.A."/>
            <person name="Clavel T."/>
        </authorList>
    </citation>
    <scope>NUCLEOTIDE SEQUENCE [LARGE SCALE GENOMIC DNA]</scope>
    <source>
        <strain evidence="9 10">Med78-601-WT-4W-RMD-3</strain>
    </source>
</reference>
<dbReference type="SUPFAM" id="SSF46689">
    <property type="entry name" value="Homeodomain-like"/>
    <property type="match status" value="1"/>
</dbReference>
<dbReference type="PROSITE" id="PS50112">
    <property type="entry name" value="PAS"/>
    <property type="match status" value="1"/>
</dbReference>
<keyword evidence="3" id="KW-0805">Transcription regulation</keyword>
<dbReference type="InterPro" id="IPR000014">
    <property type="entry name" value="PAS"/>
</dbReference>
<keyword evidence="1" id="KW-0547">Nucleotide-binding</keyword>
<dbReference type="CDD" id="cd00009">
    <property type="entry name" value="AAA"/>
    <property type="match status" value="1"/>
</dbReference>
<evidence type="ECO:0000259" key="7">
    <source>
        <dbReference type="PROSITE" id="PS50045"/>
    </source>
</evidence>
<dbReference type="PROSITE" id="PS00675">
    <property type="entry name" value="SIGMA54_INTERACT_1"/>
    <property type="match status" value="1"/>
</dbReference>
<dbReference type="Gene3D" id="1.10.10.60">
    <property type="entry name" value="Homeodomain-like"/>
    <property type="match status" value="1"/>
</dbReference>
<dbReference type="Proteomes" id="UP000462760">
    <property type="component" value="Unassembled WGS sequence"/>
</dbReference>
<evidence type="ECO:0000256" key="4">
    <source>
        <dbReference type="ARBA" id="ARBA00023125"/>
    </source>
</evidence>
<feature type="coiled-coil region" evidence="6">
    <location>
        <begin position="118"/>
        <end position="145"/>
    </location>
</feature>
<dbReference type="Pfam" id="PF02954">
    <property type="entry name" value="HTH_8"/>
    <property type="match status" value="1"/>
</dbReference>
<dbReference type="InterPro" id="IPR002078">
    <property type="entry name" value="Sigma_54_int"/>
</dbReference>
<dbReference type="PANTHER" id="PTHR32071:SF57">
    <property type="entry name" value="C4-DICARBOXYLATE TRANSPORT TRANSCRIPTIONAL REGULATORY PROTEIN DCTD"/>
    <property type="match status" value="1"/>
</dbReference>
<gene>
    <name evidence="9" type="ORF">FYJ27_06275</name>
</gene>
<evidence type="ECO:0000256" key="2">
    <source>
        <dbReference type="ARBA" id="ARBA00022840"/>
    </source>
</evidence>
<feature type="domain" description="Sigma-54 factor interaction" evidence="7">
    <location>
        <begin position="152"/>
        <end position="381"/>
    </location>
</feature>
<dbReference type="InterPro" id="IPR025944">
    <property type="entry name" value="Sigma_54_int_dom_CS"/>
</dbReference>
<accession>A0A844FH64</accession>
<dbReference type="OrthoDB" id="5411866at2"/>
<dbReference type="SUPFAM" id="SSF52540">
    <property type="entry name" value="P-loop containing nucleoside triphosphate hydrolases"/>
    <property type="match status" value="1"/>
</dbReference>
<dbReference type="FunFam" id="3.40.50.300:FF:000006">
    <property type="entry name" value="DNA-binding transcriptional regulator NtrC"/>
    <property type="match status" value="1"/>
</dbReference>
<dbReference type="Gene3D" id="3.40.50.300">
    <property type="entry name" value="P-loop containing nucleotide triphosphate hydrolases"/>
    <property type="match status" value="1"/>
</dbReference>
<sequence length="462" mass="52613">MQGFINSKEFISFCHIAFDNVPIAIDFLDKDGRMVYINKAFSDFLQIPIEDMLGKMVTEINPTSKFLLSLDKKKADIAVRHTFPNGKEAICHRIPIFDSSGNLMGGLGMILFEEIEEMKEILREYEILDKKLKLYQNEIARLNNARYTLSDIIGDSESILLCKRKVKKVANLNLNVLIKGESGVGKELFAQAIHNESDRANMPFISINASAMPENLLESELFGYEPGSFTGAKSEGSIGKFELANGGTIFLDEIADMPYHMQAKILRAIEEREIVRIGSNKPTPIDVRIISATHKNLEEMVSQNKFRGDLYYRLDVLNLEIPPLRERVEDIPQLSEIFLTRFNKEYGFYRRLSKDAMDILTSYHWPGNVRELGNVLGKACVNADDPTINAGDLPDNLFIDSIIKENKDDSGLYHIIRKVEKKLIEDALRQSNNNKAEAARILKIPRMTLYRKIEDLKIEIEE</sequence>
<dbReference type="GO" id="GO:0043565">
    <property type="term" value="F:sequence-specific DNA binding"/>
    <property type="evidence" value="ECO:0007669"/>
    <property type="project" value="InterPro"/>
</dbReference>
<name>A0A844FH64_9FIRM</name>
<dbReference type="InterPro" id="IPR009057">
    <property type="entry name" value="Homeodomain-like_sf"/>
</dbReference>
<dbReference type="Pfam" id="PF25601">
    <property type="entry name" value="AAA_lid_14"/>
    <property type="match status" value="1"/>
</dbReference>
<evidence type="ECO:0000259" key="8">
    <source>
        <dbReference type="PROSITE" id="PS50112"/>
    </source>
</evidence>
<evidence type="ECO:0000256" key="5">
    <source>
        <dbReference type="ARBA" id="ARBA00023163"/>
    </source>
</evidence>
<evidence type="ECO:0000256" key="1">
    <source>
        <dbReference type="ARBA" id="ARBA00022741"/>
    </source>
</evidence>
<dbReference type="GO" id="GO:0006355">
    <property type="term" value="P:regulation of DNA-templated transcription"/>
    <property type="evidence" value="ECO:0007669"/>
    <property type="project" value="InterPro"/>
</dbReference>
<evidence type="ECO:0000256" key="6">
    <source>
        <dbReference type="SAM" id="Coils"/>
    </source>
</evidence>
<dbReference type="InterPro" id="IPR058031">
    <property type="entry name" value="AAA_lid_NorR"/>
</dbReference>
<dbReference type="Gene3D" id="1.10.8.60">
    <property type="match status" value="1"/>
</dbReference>
<dbReference type="SMART" id="SM00382">
    <property type="entry name" value="AAA"/>
    <property type="match status" value="1"/>
</dbReference>
<dbReference type="RefSeq" id="WP_154484024.1">
    <property type="nucleotide sequence ID" value="NZ_VULR01000007.1"/>
</dbReference>
<dbReference type="PROSITE" id="PS50045">
    <property type="entry name" value="SIGMA54_INTERACT_4"/>
    <property type="match status" value="1"/>
</dbReference>
<dbReference type="PROSITE" id="PS00688">
    <property type="entry name" value="SIGMA54_INTERACT_3"/>
    <property type="match status" value="1"/>
</dbReference>
<evidence type="ECO:0000256" key="3">
    <source>
        <dbReference type="ARBA" id="ARBA00023015"/>
    </source>
</evidence>
<feature type="domain" description="PAS" evidence="8">
    <location>
        <begin position="17"/>
        <end position="55"/>
    </location>
</feature>
<keyword evidence="5" id="KW-0804">Transcription</keyword>
<evidence type="ECO:0000313" key="10">
    <source>
        <dbReference type="Proteomes" id="UP000462760"/>
    </source>
</evidence>
<organism evidence="9 10">
    <name type="scientific">Anaerosalibacter bizertensis</name>
    <dbReference type="NCBI Taxonomy" id="932217"/>
    <lineage>
        <taxon>Bacteria</taxon>
        <taxon>Bacillati</taxon>
        <taxon>Bacillota</taxon>
        <taxon>Tissierellia</taxon>
        <taxon>Tissierellales</taxon>
        <taxon>Sporanaerobacteraceae</taxon>
        <taxon>Anaerosalibacter</taxon>
    </lineage>
</organism>
<dbReference type="Pfam" id="PF00158">
    <property type="entry name" value="Sigma54_activat"/>
    <property type="match status" value="1"/>
</dbReference>
<dbReference type="PRINTS" id="PR01590">
    <property type="entry name" value="HTHFIS"/>
</dbReference>
<comment type="caution">
    <text evidence="9">The sequence shown here is derived from an EMBL/GenBank/DDBJ whole genome shotgun (WGS) entry which is preliminary data.</text>
</comment>
<dbReference type="PROSITE" id="PS00676">
    <property type="entry name" value="SIGMA54_INTERACT_2"/>
    <property type="match status" value="1"/>
</dbReference>
<dbReference type="InterPro" id="IPR025943">
    <property type="entry name" value="Sigma_54_int_dom_ATP-bd_2"/>
</dbReference>
<dbReference type="AlphaFoldDB" id="A0A844FH64"/>
<proteinExistence type="predicted"/>
<dbReference type="InterPro" id="IPR027417">
    <property type="entry name" value="P-loop_NTPase"/>
</dbReference>
<dbReference type="InterPro" id="IPR002197">
    <property type="entry name" value="HTH_Fis"/>
</dbReference>
<evidence type="ECO:0000313" key="9">
    <source>
        <dbReference type="EMBL" id="MSS43339.1"/>
    </source>
</evidence>
<keyword evidence="6" id="KW-0175">Coiled coil</keyword>
<dbReference type="SUPFAM" id="SSF55785">
    <property type="entry name" value="PYP-like sensor domain (PAS domain)"/>
    <property type="match status" value="1"/>
</dbReference>
<dbReference type="EMBL" id="VULR01000007">
    <property type="protein sequence ID" value="MSS43339.1"/>
    <property type="molecule type" value="Genomic_DNA"/>
</dbReference>
<keyword evidence="4" id="KW-0238">DNA-binding</keyword>
<keyword evidence="2" id="KW-0067">ATP-binding</keyword>
<protein>
    <submittedName>
        <fullName evidence="9">PAS domain-containing protein</fullName>
    </submittedName>
</protein>
<dbReference type="InterPro" id="IPR035965">
    <property type="entry name" value="PAS-like_dom_sf"/>
</dbReference>
<dbReference type="Gene3D" id="3.30.450.20">
    <property type="entry name" value="PAS domain"/>
    <property type="match status" value="1"/>
</dbReference>
<dbReference type="PANTHER" id="PTHR32071">
    <property type="entry name" value="TRANSCRIPTIONAL REGULATORY PROTEIN"/>
    <property type="match status" value="1"/>
</dbReference>